<dbReference type="Gramene" id="TraesCLE_scaffold_048210_01G000100.1">
    <property type="protein sequence ID" value="TraesCLE_scaffold_048210_01G000100.1"/>
    <property type="gene ID" value="TraesCLE_scaffold_048210_01G000100"/>
</dbReference>
<dbReference type="Gramene" id="TraesCAD_scaffold_011809_01G000600.1">
    <property type="protein sequence ID" value="TraesCAD_scaffold_011809_01G000600.1"/>
    <property type="gene ID" value="TraesCAD_scaffold_011809_01G000600"/>
</dbReference>
<dbReference type="InterPro" id="IPR050148">
    <property type="entry name" value="Terpene_synthase-like"/>
</dbReference>
<dbReference type="PANTHER" id="PTHR31225">
    <property type="entry name" value="OS04G0344100 PROTEIN-RELATED"/>
    <property type="match status" value="1"/>
</dbReference>
<dbReference type="CDD" id="cd00684">
    <property type="entry name" value="Terpene_cyclase_plant_C1"/>
    <property type="match status" value="1"/>
</dbReference>
<dbReference type="InterPro" id="IPR044814">
    <property type="entry name" value="Terpene_cyclase_plant_C1"/>
</dbReference>
<dbReference type="Gene3D" id="1.50.10.130">
    <property type="entry name" value="Terpene synthase, N-terminal domain"/>
    <property type="match status" value="1"/>
</dbReference>
<dbReference type="SUPFAM" id="SSF48576">
    <property type="entry name" value="Terpenoid synthases"/>
    <property type="match status" value="1"/>
</dbReference>
<keyword evidence="3" id="KW-0479">Metal-binding</keyword>
<organism evidence="7">
    <name type="scientific">Triticum aestivum</name>
    <name type="common">Wheat</name>
    <dbReference type="NCBI Taxonomy" id="4565"/>
    <lineage>
        <taxon>Eukaryota</taxon>
        <taxon>Viridiplantae</taxon>
        <taxon>Streptophyta</taxon>
        <taxon>Embryophyta</taxon>
        <taxon>Tracheophyta</taxon>
        <taxon>Spermatophyta</taxon>
        <taxon>Magnoliopsida</taxon>
        <taxon>Liliopsida</taxon>
        <taxon>Poales</taxon>
        <taxon>Poaceae</taxon>
        <taxon>BOP clade</taxon>
        <taxon>Pooideae</taxon>
        <taxon>Triticodae</taxon>
        <taxon>Triticeae</taxon>
        <taxon>Triticinae</taxon>
        <taxon>Triticum</taxon>
    </lineage>
</organism>
<evidence type="ECO:0000256" key="1">
    <source>
        <dbReference type="ARBA" id="ARBA00001936"/>
    </source>
</evidence>
<dbReference type="InterPro" id="IPR005630">
    <property type="entry name" value="Terpene_synthase_metal-bd"/>
</dbReference>
<comment type="cofactor">
    <cofactor evidence="1">
        <name>Mn(2+)</name>
        <dbReference type="ChEBI" id="CHEBI:29035"/>
    </cofactor>
</comment>
<dbReference type="InterPro" id="IPR034741">
    <property type="entry name" value="Terpene_cyclase-like_1_C"/>
</dbReference>
<feature type="domain" description="Terpene synthase N-terminal" evidence="5">
    <location>
        <begin position="71"/>
        <end position="226"/>
    </location>
</feature>
<dbReference type="FunFam" id="1.10.600.10:FF:000007">
    <property type="entry name" value="Isoprene synthase, chloroplastic"/>
    <property type="match status" value="1"/>
</dbReference>
<evidence type="ECO:0000256" key="2">
    <source>
        <dbReference type="ARBA" id="ARBA00001946"/>
    </source>
</evidence>
<dbReference type="Gramene" id="TraesKAR2D01G0010080.1">
    <property type="protein sequence ID" value="cds.TraesKAR2D01G0010080.1"/>
    <property type="gene ID" value="TraesKAR2D01G0010080"/>
</dbReference>
<dbReference type="GO" id="GO:0016102">
    <property type="term" value="P:diterpenoid biosynthetic process"/>
    <property type="evidence" value="ECO:0007669"/>
    <property type="project" value="InterPro"/>
</dbReference>
<dbReference type="PaxDb" id="4565-Traes_2DS_7577A6E06.1"/>
<dbReference type="STRING" id="4565.A0A3B6D541"/>
<proteinExistence type="predicted"/>
<dbReference type="InterPro" id="IPR036965">
    <property type="entry name" value="Terpene_synth_N_sf"/>
</dbReference>
<dbReference type="GO" id="GO:0046246">
    <property type="term" value="P:terpene biosynthetic process"/>
    <property type="evidence" value="ECO:0000318"/>
    <property type="project" value="GO_Central"/>
</dbReference>
<dbReference type="EnsemblPlants" id="TraesCS2D02G023800.1">
    <property type="protein sequence ID" value="TraesCS2D02G023800.1"/>
    <property type="gene ID" value="TraesCS2D02G023800"/>
</dbReference>
<keyword evidence="4" id="KW-0460">Magnesium</keyword>
<evidence type="ECO:0000313" key="8">
    <source>
        <dbReference type="Proteomes" id="UP000019116"/>
    </source>
</evidence>
<comment type="cofactor">
    <cofactor evidence="2">
        <name>Mg(2+)</name>
        <dbReference type="ChEBI" id="CHEBI:18420"/>
    </cofactor>
</comment>
<dbReference type="Gramene" id="TraesROB_scaffold_076216_01G000100.1">
    <property type="protein sequence ID" value="TraesROB_scaffold_076216_01G000100.1"/>
    <property type="gene ID" value="TraesROB_scaffold_076216_01G000100"/>
</dbReference>
<keyword evidence="8" id="KW-1185">Reference proteome</keyword>
<dbReference type="Pfam" id="PF01397">
    <property type="entry name" value="Terpene_synth"/>
    <property type="match status" value="1"/>
</dbReference>
<dbReference type="SUPFAM" id="SSF48239">
    <property type="entry name" value="Terpenoid cyclases/Protein prenyltransferases"/>
    <property type="match status" value="1"/>
</dbReference>
<dbReference type="GO" id="GO:0000287">
    <property type="term" value="F:magnesium ion binding"/>
    <property type="evidence" value="ECO:0007669"/>
    <property type="project" value="InterPro"/>
</dbReference>
<dbReference type="OrthoDB" id="746449at2759"/>
<dbReference type="Gramene" id="TraesCS2D03G0046800.1">
    <property type="protein sequence ID" value="TraesCS2D03G0046800.1.CDS"/>
    <property type="gene ID" value="TraesCS2D03G0046800"/>
</dbReference>
<reference evidence="7" key="2">
    <citation type="submission" date="2018-10" db="UniProtKB">
        <authorList>
            <consortium name="EnsemblPlants"/>
        </authorList>
    </citation>
    <scope>IDENTIFICATION</scope>
</reference>
<reference evidence="7" key="1">
    <citation type="submission" date="2018-08" db="EMBL/GenBank/DDBJ databases">
        <authorList>
            <person name="Rossello M."/>
        </authorList>
    </citation>
    <scope>NUCLEOTIDE SEQUENCE [LARGE SCALE GENOMIC DNA]</scope>
    <source>
        <strain evidence="7">cv. Chinese Spring</strain>
    </source>
</reference>
<dbReference type="Proteomes" id="UP000019116">
    <property type="component" value="Chromosome 2D"/>
</dbReference>
<protein>
    <submittedName>
        <fullName evidence="7">Uncharacterized protein</fullName>
    </submittedName>
</protein>
<dbReference type="PANTHER" id="PTHR31225:SF252">
    <property type="entry name" value="TERPENE SYNTHASE 12-RELATED"/>
    <property type="match status" value="1"/>
</dbReference>
<dbReference type="SMR" id="A0A3B6D541"/>
<dbReference type="InterPro" id="IPR001906">
    <property type="entry name" value="Terpene_synth_N"/>
</dbReference>
<dbReference type="GO" id="GO:0010333">
    <property type="term" value="F:terpene synthase activity"/>
    <property type="evidence" value="ECO:0000318"/>
    <property type="project" value="GO_Central"/>
</dbReference>
<feature type="domain" description="Terpene synthase metal-binding" evidence="6">
    <location>
        <begin position="287"/>
        <end position="524"/>
    </location>
</feature>
<dbReference type="Gramene" id="TraesCS2D02G023800.1">
    <property type="protein sequence ID" value="TraesCS2D02G023800.1"/>
    <property type="gene ID" value="TraesCS2D02G023800"/>
</dbReference>
<evidence type="ECO:0000259" key="6">
    <source>
        <dbReference type="Pfam" id="PF03936"/>
    </source>
</evidence>
<dbReference type="SFLD" id="SFLDG01019">
    <property type="entry name" value="Terpene_Cyclase_Like_1_C_Termi"/>
    <property type="match status" value="1"/>
</dbReference>
<name>A0A3B6D541_WHEAT</name>
<dbReference type="AlphaFoldDB" id="A0A3B6D541"/>
<evidence type="ECO:0000259" key="5">
    <source>
        <dbReference type="Pfam" id="PF01397"/>
    </source>
</evidence>
<dbReference type="Gramene" id="TraesWEE_scaffold_003229_01G000100.1">
    <property type="protein sequence ID" value="TraesWEE_scaffold_003229_01G000100.1"/>
    <property type="gene ID" value="TraesWEE_scaffold_003229_01G000100"/>
</dbReference>
<dbReference type="InterPro" id="IPR008930">
    <property type="entry name" value="Terpenoid_cyclase/PrenylTrfase"/>
</dbReference>
<dbReference type="Gene3D" id="1.10.600.10">
    <property type="entry name" value="Farnesyl Diphosphate Synthase"/>
    <property type="match status" value="1"/>
</dbReference>
<dbReference type="InterPro" id="IPR008949">
    <property type="entry name" value="Isoprenoid_synthase_dom_sf"/>
</dbReference>
<evidence type="ECO:0000256" key="4">
    <source>
        <dbReference type="ARBA" id="ARBA00022842"/>
    </source>
</evidence>
<accession>A0A3B6D541</accession>
<dbReference type="SFLD" id="SFLDS00005">
    <property type="entry name" value="Isoprenoid_Synthase_Type_I"/>
    <property type="match status" value="1"/>
</dbReference>
<dbReference type="OMA" id="IAYHFND"/>
<dbReference type="Gramene" id="TraesPARA_EIv1.0_0629030.1">
    <property type="protein sequence ID" value="TraesPARA_EIv1.0_0629030.1.CDS"/>
    <property type="gene ID" value="TraesPARA_EIv1.0_0629030"/>
</dbReference>
<evidence type="ECO:0000256" key="3">
    <source>
        <dbReference type="ARBA" id="ARBA00022723"/>
    </source>
</evidence>
<dbReference type="Pfam" id="PF03936">
    <property type="entry name" value="Terpene_synth_C"/>
    <property type="match status" value="1"/>
</dbReference>
<sequence length="585" mass="66447">MTWQPTVATAYTCFRPSSSPAADQLRRRTRCSSAPHRRSANYPPNSWDYDSLLLSLNNPRYDLVIPSKIWNFDKLKAGVRERLVAAGRGDDQPAMLRLIDTMQRLGIAYHFNDKIVGILTSIDGTKPHPCSWEDDGDVASAALRFRLLRENCIPVSPAESLKIPAKNCLTRALQRHDIKGLLSLYEASYLAFRDDETLDEARTFCANGLKELLPSLDPHLQSSVVHTFDIPLHRRSPRLEARWFIQHYASDVSNSDPLLLRFALRDFERVQTVHQQELQRLVRWRTEIGLGEKFGFARDRPIECFHCANGIVWDPNLGSCREVLSKVINLAAQLDDIYDVYGTLDELIHFTEAIGRWEQSPREILPGYMRALYSVMYNTSNEVAENVLKKHGVNVISFLRDAWHGMAKSFLVEAKWHHGNHIPTLTDYLENGSVSSTAPLLLQHAFPMLNMEFTPKFLDIARSYPRLIQSTSLVLRLCNDSATHSAELERGDTPSSIAIHMLENNTSEQESRKAMEDLMMDAWKSINEDAFLHCQFSRSLAMACVNLARTSHCVYQGGDGFGAPDGKIKEQIKNLYLDPFNADKK</sequence>
<evidence type="ECO:0000313" key="7">
    <source>
        <dbReference type="EnsemblPlants" id="TraesCS2D02G023800.1"/>
    </source>
</evidence>